<dbReference type="SUPFAM" id="SSF56281">
    <property type="entry name" value="Metallo-hydrolase/oxidoreductase"/>
    <property type="match status" value="1"/>
</dbReference>
<dbReference type="RefSeq" id="WP_192784923.1">
    <property type="nucleotide sequence ID" value="NZ_JADBEK010000001.1"/>
</dbReference>
<evidence type="ECO:0000313" key="3">
    <source>
        <dbReference type="Proteomes" id="UP000633509"/>
    </source>
</evidence>
<organism evidence="2 3">
    <name type="scientific">Nonomuraea angiospora</name>
    <dbReference type="NCBI Taxonomy" id="46172"/>
    <lineage>
        <taxon>Bacteria</taxon>
        <taxon>Bacillati</taxon>
        <taxon>Actinomycetota</taxon>
        <taxon>Actinomycetes</taxon>
        <taxon>Streptosporangiales</taxon>
        <taxon>Streptosporangiaceae</taxon>
        <taxon>Nonomuraea</taxon>
    </lineage>
</organism>
<dbReference type="InterPro" id="IPR036866">
    <property type="entry name" value="RibonucZ/Hydroxyglut_hydro"/>
</dbReference>
<evidence type="ECO:0000313" key="2">
    <source>
        <dbReference type="EMBL" id="MBE1583896.1"/>
    </source>
</evidence>
<comment type="caution">
    <text evidence="2">The sequence shown here is derived from an EMBL/GenBank/DDBJ whole genome shotgun (WGS) entry which is preliminary data.</text>
</comment>
<dbReference type="InterPro" id="IPR001279">
    <property type="entry name" value="Metallo-B-lactamas"/>
</dbReference>
<protein>
    <submittedName>
        <fullName evidence="2">L-ascorbate metabolism protein UlaG (Beta-lactamase superfamily)</fullName>
    </submittedName>
</protein>
<gene>
    <name evidence="2" type="ORF">H4W80_002154</name>
</gene>
<dbReference type="Gene3D" id="3.60.15.10">
    <property type="entry name" value="Ribonuclease Z/Hydroxyacylglutathione hydrolase-like"/>
    <property type="match status" value="1"/>
</dbReference>
<dbReference type="Proteomes" id="UP000633509">
    <property type="component" value="Unassembled WGS sequence"/>
</dbReference>
<keyword evidence="3" id="KW-1185">Reference proteome</keyword>
<proteinExistence type="predicted"/>
<sequence>MAQDMRLQAEPTERWWLRRGEPLGLRVPDLPPLTAVVVTNLATNHWDLRALRHLPAKDTTPLYVPTRGMARRARALGFRRAERLSWGRKLDLAPGLSMTVAPSGRTLVWPDNAYVFTTAGGRVVFFGGEMGEVAPLERFRADLALLPVNGLRPLFGPRLVMGPRQAVAGASALGAGILVPVHDAHGHDPLSRLFRTSGTASDAVALAGPELRVVDLPTGERWELDA</sequence>
<dbReference type="EMBL" id="JADBEK010000001">
    <property type="protein sequence ID" value="MBE1583896.1"/>
    <property type="molecule type" value="Genomic_DNA"/>
</dbReference>
<name>A0ABR9LTA2_9ACTN</name>
<reference evidence="2 3" key="1">
    <citation type="submission" date="2020-10" db="EMBL/GenBank/DDBJ databases">
        <title>Sequencing the genomes of 1000 actinobacteria strains.</title>
        <authorList>
            <person name="Klenk H.-P."/>
        </authorList>
    </citation>
    <scope>NUCLEOTIDE SEQUENCE [LARGE SCALE GENOMIC DNA]</scope>
    <source>
        <strain evidence="2 3">DSM 43173</strain>
    </source>
</reference>
<feature type="domain" description="Metallo-beta-lactamase" evidence="1">
    <location>
        <begin position="21"/>
        <end position="182"/>
    </location>
</feature>
<evidence type="ECO:0000259" key="1">
    <source>
        <dbReference type="Pfam" id="PF12706"/>
    </source>
</evidence>
<dbReference type="Pfam" id="PF12706">
    <property type="entry name" value="Lactamase_B_2"/>
    <property type="match status" value="1"/>
</dbReference>
<accession>A0ABR9LTA2</accession>